<dbReference type="Proteomes" id="UP001164539">
    <property type="component" value="Chromosome 3"/>
</dbReference>
<evidence type="ECO:0000313" key="1">
    <source>
        <dbReference type="EMBL" id="KAJ4722401.1"/>
    </source>
</evidence>
<protein>
    <submittedName>
        <fullName evidence="1">Mitogen-activated protein kinase kinase kinase</fullName>
    </submittedName>
</protein>
<organism evidence="1 2">
    <name type="scientific">Melia azedarach</name>
    <name type="common">Chinaberry tree</name>
    <dbReference type="NCBI Taxonomy" id="155640"/>
    <lineage>
        <taxon>Eukaryota</taxon>
        <taxon>Viridiplantae</taxon>
        <taxon>Streptophyta</taxon>
        <taxon>Embryophyta</taxon>
        <taxon>Tracheophyta</taxon>
        <taxon>Spermatophyta</taxon>
        <taxon>Magnoliopsida</taxon>
        <taxon>eudicotyledons</taxon>
        <taxon>Gunneridae</taxon>
        <taxon>Pentapetalae</taxon>
        <taxon>rosids</taxon>
        <taxon>malvids</taxon>
        <taxon>Sapindales</taxon>
        <taxon>Meliaceae</taxon>
        <taxon>Melia</taxon>
    </lineage>
</organism>
<keyword evidence="1" id="KW-0808">Transferase</keyword>
<sequence>MQEIFGSVRRSLVFRSTSGDDGVAVAGGIGGLVEKIGSSIRKSRIGLFSKPAVPTLPPIAKTEAPPIRWRKGELIGCGAFGRVYMGMNLDSGELLAVKQVLIAASSASKEQTQAHIQELEEEVKLLKNLSHPNIVRYLGTAREDDSLNILLEFVPGGSISSLLGKFGSFPESVVRMYTKQLLLGLEYLHKNGIMHRDIKGANILVDNKGCIKLADFGASKKVVKLATINGAKSMKGTPYWMAPEVILQTGHSFSADIWSVGCTVIEMATGKPPWSQQFQEVAALFHIGTTKSHPPIPEHLSMEAKDFLLKCLQKEPDLRPTASDLLQHPFVTGKYQDPHPVFRNSIMESGNSMATPGLNLRNSLNSSIRRSACTGLKDICEMSSMRCSTVYPEHLSGGSYWKAGNCDDEMCQIDDKDDFGIRASIKFDSALASVDLNKSFNPMCEPADDWSCKFDECPEVERNKMNTISGQGICEVARSTEVFGEGENDFSFPCGSSAAEDDYEVMESKIRAFLEEKALDLKKLQTPLYEEFYSTLNASSHPRAVGIANGENFLNLPPKSRSPKRLPSRRLSAAVLGAANTASPGRQKDHVSNPNSIQDRALQEIQPPQVNDWKELLLDAQKERISPSMSFSERQRKWKEELDEELERKRELMRQAVVGGRHHPQRIRL</sequence>
<dbReference type="EMBL" id="CM051396">
    <property type="protein sequence ID" value="KAJ4722401.1"/>
    <property type="molecule type" value="Genomic_DNA"/>
</dbReference>
<comment type="caution">
    <text evidence="1">The sequence shown here is derived from an EMBL/GenBank/DDBJ whole genome shotgun (WGS) entry which is preliminary data.</text>
</comment>
<gene>
    <name evidence="1" type="ORF">OWV82_005906</name>
</gene>
<reference evidence="1 2" key="1">
    <citation type="journal article" date="2023" name="Science">
        <title>Complex scaffold remodeling in plant triterpene biosynthesis.</title>
        <authorList>
            <person name="De La Pena R."/>
            <person name="Hodgson H."/>
            <person name="Liu J.C."/>
            <person name="Stephenson M.J."/>
            <person name="Martin A.C."/>
            <person name="Owen C."/>
            <person name="Harkess A."/>
            <person name="Leebens-Mack J."/>
            <person name="Jimenez L.E."/>
            <person name="Osbourn A."/>
            <person name="Sattely E.S."/>
        </authorList>
    </citation>
    <scope>NUCLEOTIDE SEQUENCE [LARGE SCALE GENOMIC DNA]</scope>
    <source>
        <strain evidence="2">cv. JPN11</strain>
        <tissue evidence="1">Leaf</tissue>
    </source>
</reference>
<proteinExistence type="predicted"/>
<accession>A0ACC1YG34</accession>
<keyword evidence="2" id="KW-1185">Reference proteome</keyword>
<keyword evidence="1" id="KW-0418">Kinase</keyword>
<evidence type="ECO:0000313" key="2">
    <source>
        <dbReference type="Proteomes" id="UP001164539"/>
    </source>
</evidence>
<name>A0ACC1YG34_MELAZ</name>